<proteinExistence type="predicted"/>
<gene>
    <name evidence="2" type="ORF">SCUCBS95973_004183</name>
</gene>
<feature type="region of interest" description="Disordered" evidence="1">
    <location>
        <begin position="21"/>
        <end position="43"/>
    </location>
</feature>
<comment type="caution">
    <text evidence="2">The sequence shown here is derived from an EMBL/GenBank/DDBJ whole genome shotgun (WGS) entry which is preliminary data.</text>
</comment>
<name>A0ABP0BLI0_9PEZI</name>
<evidence type="ECO:0000313" key="2">
    <source>
        <dbReference type="EMBL" id="CAK7220512.1"/>
    </source>
</evidence>
<reference evidence="2 3" key="1">
    <citation type="submission" date="2024-01" db="EMBL/GenBank/DDBJ databases">
        <authorList>
            <person name="Allen C."/>
            <person name="Tagirdzhanova G."/>
        </authorList>
    </citation>
    <scope>NUCLEOTIDE SEQUENCE [LARGE SCALE GENOMIC DNA]</scope>
</reference>
<feature type="compositionally biased region" description="Basic residues" evidence="1">
    <location>
        <begin position="27"/>
        <end position="36"/>
    </location>
</feature>
<keyword evidence="3" id="KW-1185">Reference proteome</keyword>
<accession>A0ABP0BLI0</accession>
<dbReference type="Proteomes" id="UP001642405">
    <property type="component" value="Unassembled WGS sequence"/>
</dbReference>
<sequence>MAVQDSEGILSPVPVAFLVQERPQMQTRKRKRKHSGTHTDLDGTSDGPLWDVRILIRDGISITGAKIWMGPLGAQALTLRYEDWTTSPPLGDVGRPGPHRCVQTLLFDYTTSQLVACRDEVKLLCIRSDGVDDTPDLPHHEWPTRSLWNTDGTEGPPAYDDLVITDTERFPGRLLHHLSRRLCHYLPL</sequence>
<evidence type="ECO:0000256" key="1">
    <source>
        <dbReference type="SAM" id="MobiDB-lite"/>
    </source>
</evidence>
<organism evidence="2 3">
    <name type="scientific">Sporothrix curviconia</name>
    <dbReference type="NCBI Taxonomy" id="1260050"/>
    <lineage>
        <taxon>Eukaryota</taxon>
        <taxon>Fungi</taxon>
        <taxon>Dikarya</taxon>
        <taxon>Ascomycota</taxon>
        <taxon>Pezizomycotina</taxon>
        <taxon>Sordariomycetes</taxon>
        <taxon>Sordariomycetidae</taxon>
        <taxon>Ophiostomatales</taxon>
        <taxon>Ophiostomataceae</taxon>
        <taxon>Sporothrix</taxon>
    </lineage>
</organism>
<dbReference type="EMBL" id="CAWUHB010000020">
    <property type="protein sequence ID" value="CAK7220512.1"/>
    <property type="molecule type" value="Genomic_DNA"/>
</dbReference>
<protein>
    <submittedName>
        <fullName evidence="2">Uncharacterized protein</fullName>
    </submittedName>
</protein>
<evidence type="ECO:0000313" key="3">
    <source>
        <dbReference type="Proteomes" id="UP001642405"/>
    </source>
</evidence>